<dbReference type="SUPFAM" id="SSF48403">
    <property type="entry name" value="Ankyrin repeat"/>
    <property type="match status" value="1"/>
</dbReference>
<dbReference type="EMBL" id="CAJNOI010000061">
    <property type="protein sequence ID" value="CAF0974276.1"/>
    <property type="molecule type" value="Genomic_DNA"/>
</dbReference>
<dbReference type="Proteomes" id="UP000663877">
    <property type="component" value="Unassembled WGS sequence"/>
</dbReference>
<organism evidence="3 7">
    <name type="scientific">Adineta steineri</name>
    <dbReference type="NCBI Taxonomy" id="433720"/>
    <lineage>
        <taxon>Eukaryota</taxon>
        <taxon>Metazoa</taxon>
        <taxon>Spiralia</taxon>
        <taxon>Gnathifera</taxon>
        <taxon>Rotifera</taxon>
        <taxon>Eurotatoria</taxon>
        <taxon>Bdelloidea</taxon>
        <taxon>Adinetida</taxon>
        <taxon>Adinetidae</taxon>
        <taxon>Adineta</taxon>
    </lineage>
</organism>
<dbReference type="PROSITE" id="PS50088">
    <property type="entry name" value="ANK_REPEAT"/>
    <property type="match status" value="2"/>
</dbReference>
<keyword evidence="1" id="KW-0040">ANK repeat</keyword>
<dbReference type="Gene3D" id="1.25.40.20">
    <property type="entry name" value="Ankyrin repeat-containing domain"/>
    <property type="match status" value="1"/>
</dbReference>
<reference evidence="3" key="1">
    <citation type="submission" date="2021-02" db="EMBL/GenBank/DDBJ databases">
        <authorList>
            <person name="Nowell W R."/>
        </authorList>
    </citation>
    <scope>NUCLEOTIDE SEQUENCE</scope>
</reference>
<keyword evidence="6" id="KW-1185">Reference proteome</keyword>
<dbReference type="EMBL" id="CAJNOM010000372">
    <property type="protein sequence ID" value="CAF1400426.1"/>
    <property type="molecule type" value="Genomic_DNA"/>
</dbReference>
<dbReference type="Pfam" id="PF12796">
    <property type="entry name" value="Ank_2"/>
    <property type="match status" value="2"/>
</dbReference>
<dbReference type="EMBL" id="CAJNOM010000229">
    <property type="protein sequence ID" value="CAF1258812.1"/>
    <property type="molecule type" value="Genomic_DNA"/>
</dbReference>
<comment type="caution">
    <text evidence="3">The sequence shown here is derived from an EMBL/GenBank/DDBJ whole genome shotgun (WGS) entry which is preliminary data.</text>
</comment>
<dbReference type="Proteomes" id="UP000663832">
    <property type="component" value="Unassembled WGS sequence"/>
</dbReference>
<feature type="compositionally biased region" description="Low complexity" evidence="2">
    <location>
        <begin position="1"/>
        <end position="11"/>
    </location>
</feature>
<dbReference type="SMART" id="SM00248">
    <property type="entry name" value="ANK"/>
    <property type="match status" value="4"/>
</dbReference>
<sequence>MATQATIAATTNNGTSEVRLREKKVTSKQNGNNRGGDILSLSTPSTASATIEASNDEAVISSKVRQSTFEQAFFFGLTVDDALNSTENTLELFYNACKYNHIDLVKRCVEEKRANINEPFNNDYPLCIASHKGHIEIVRYLLAHGADVHVKRELNLLATRGNHRLSRANLTYGDSPLSLAVKYGFEDIAIELVEHGSDMLNDNNEFEKSPLQDAIRLNRTRIVKVLIDKLKKIKVYDGEEETLLSQKKGDILRQCLINDQVDALRIFVPNIWEELNSDFMFTVLNNLMLKNKIQSDKAFDVLETILEAIPSSKLKMYDIGDLLRRFLYILQAQFVTINDDRLQILYLRTSLLFTILKYHETIDFTNYLDVLDSYFRAIYNSVENTGEGVNQIYEYIVRFYENLILMGHLILTKNSVILKLLECEHVQRMQSIDMYLSWRARNPFLLKEQCRLIIKNKLLSYKRTTIEKLNLSEETFSYLFYQR</sequence>
<evidence type="ECO:0000313" key="6">
    <source>
        <dbReference type="Proteomes" id="UP000663832"/>
    </source>
</evidence>
<evidence type="ECO:0000313" key="4">
    <source>
        <dbReference type="EMBL" id="CAF1258812.1"/>
    </source>
</evidence>
<dbReference type="InterPro" id="IPR002110">
    <property type="entry name" value="Ankyrin_rpt"/>
</dbReference>
<feature type="repeat" description="ANK" evidence="1">
    <location>
        <begin position="121"/>
        <end position="153"/>
    </location>
</feature>
<name>A0A814EMH3_9BILA</name>
<proteinExistence type="predicted"/>
<dbReference type="PANTHER" id="PTHR24127:SF1">
    <property type="entry name" value="ANKYRIN REPEAT AND EF-HAND DOMAIN-CONTAINING PROTEIN 1"/>
    <property type="match status" value="1"/>
</dbReference>
<evidence type="ECO:0000313" key="5">
    <source>
        <dbReference type="EMBL" id="CAF1400426.1"/>
    </source>
</evidence>
<feature type="region of interest" description="Disordered" evidence="2">
    <location>
        <begin position="1"/>
        <end position="41"/>
    </location>
</feature>
<feature type="repeat" description="ANK" evidence="1">
    <location>
        <begin position="172"/>
        <end position="204"/>
    </location>
</feature>
<evidence type="ECO:0000313" key="7">
    <source>
        <dbReference type="Proteomes" id="UP000663877"/>
    </source>
</evidence>
<accession>A0A814EMH3</accession>
<dbReference type="InterPro" id="IPR036770">
    <property type="entry name" value="Ankyrin_rpt-contain_sf"/>
</dbReference>
<dbReference type="PROSITE" id="PS50297">
    <property type="entry name" value="ANK_REP_REGION"/>
    <property type="match status" value="2"/>
</dbReference>
<dbReference type="OrthoDB" id="10258888at2759"/>
<dbReference type="AlphaFoldDB" id="A0A814EMH3"/>
<evidence type="ECO:0000256" key="1">
    <source>
        <dbReference type="PROSITE-ProRule" id="PRU00023"/>
    </source>
</evidence>
<evidence type="ECO:0000313" key="3">
    <source>
        <dbReference type="EMBL" id="CAF0974276.1"/>
    </source>
</evidence>
<dbReference type="PANTHER" id="PTHR24127">
    <property type="entry name" value="ANKYRIN REPEAT AND EF-HAND DOMAIN-CONTAINING PROTEIN 1"/>
    <property type="match status" value="1"/>
</dbReference>
<gene>
    <name evidence="3" type="ORF">BJG266_LOCUS14509</name>
    <name evidence="4" type="ORF">QVE165_LOCUS28931</name>
    <name evidence="5" type="ORF">QVE165_LOCUS36724</name>
</gene>
<dbReference type="InterPro" id="IPR052801">
    <property type="entry name" value="Ankyrin-EF-hand"/>
</dbReference>
<protein>
    <submittedName>
        <fullName evidence="3">Uncharacterized protein</fullName>
    </submittedName>
</protein>
<evidence type="ECO:0000256" key="2">
    <source>
        <dbReference type="SAM" id="MobiDB-lite"/>
    </source>
</evidence>